<dbReference type="EC" id="1.1.3.6" evidence="13"/>
<feature type="region of interest" description="Disordered" evidence="16">
    <location>
        <begin position="553"/>
        <end position="607"/>
    </location>
</feature>
<comment type="cofactor">
    <cofactor evidence="1">
        <name>FAD</name>
        <dbReference type="ChEBI" id="CHEBI:57692"/>
    </cofactor>
</comment>
<dbReference type="Pfam" id="PF05199">
    <property type="entry name" value="GMC_oxred_C"/>
    <property type="match status" value="1"/>
</dbReference>
<dbReference type="PANTHER" id="PTHR47470:SF1">
    <property type="entry name" value="FAD-DEPENDENT OXIDOREDUCTASE 2 FAD BINDING DOMAIN-CONTAINING PROTEIN"/>
    <property type="match status" value="1"/>
</dbReference>
<feature type="domain" description="FAD-dependent oxidoreductase 2 FAD-binding" evidence="18">
    <location>
        <begin position="5"/>
        <end position="38"/>
    </location>
</feature>
<evidence type="ECO:0000256" key="12">
    <source>
        <dbReference type="ARBA" id="ARBA00049645"/>
    </source>
</evidence>
<evidence type="ECO:0000256" key="6">
    <source>
        <dbReference type="ARBA" id="ARBA00023002"/>
    </source>
</evidence>
<protein>
    <recommendedName>
        <fullName evidence="14">Cholesterol oxidase</fullName>
        <ecNumber evidence="13">1.1.3.6</ecNumber>
        <ecNumber evidence="11">5.3.3.1</ecNumber>
    </recommendedName>
    <alternativeName>
        <fullName evidence="15">Cholesterol isomerase</fullName>
    </alternativeName>
</protein>
<comment type="pathway">
    <text evidence="12">Steroid metabolism; cholesterol degradation.</text>
</comment>
<evidence type="ECO:0000256" key="5">
    <source>
        <dbReference type="ARBA" id="ARBA00022827"/>
    </source>
</evidence>
<evidence type="ECO:0000259" key="19">
    <source>
        <dbReference type="Pfam" id="PF05199"/>
    </source>
</evidence>
<keyword evidence="5" id="KW-0274">FAD</keyword>
<evidence type="ECO:0000313" key="20">
    <source>
        <dbReference type="EMBL" id="GAA2611171.1"/>
    </source>
</evidence>
<sequence>MEQVDALVVGSGFGGSVAAYRLAEAGHSVVLMERGQPFPPGSFPRSPAEMGRAFWDPDAGLYGMYDVWSFGGCDSVVSSGLGGGSLIYANVLLRKPERWFVNETPDGGYEPWPITYDDLEQHYEAVEDMLEGTPYPLDRAPYDNTPKAHAMQDAAAELGLHATLPPLAVSFAPERGAAPGLSLPIVDAGYGNLHGPQLRRTCRLCGECDIGCNDGAKNSLDHNYLSAAKFHGADLRTSHEVKAIRPRQGGGYEVDYIHHTVGDRLRKRRLKTIGCNRLVLAAGTYGTTLLLLRSQGDLPGISKALGTRFCGNGDLLTFLLKAKDRNRVRELDASKGPVITSAIRLPDGLDGGAGGGRGAYIQDGGYPEFVNWMVHSFDGTIERALRFVVGRVLELFKWSPDTNLSKELSELIGDGALTMSSLPLLGMGRDTADGVLRLRDNRLNAEWTTETSELHFERLRKTMQSIADVLGADYADNPMWFRKRVITMHPLGGAPMGATPDQGVCDAFGEVFGFPGLYIADGAAMPGPVGPNPSLTIAAMSDRMSTRLLEKAAAANGHGSKTHSVTGAEPVAGTGSPDGVAGDSAYGSESGEVAGTRGSAATESGRTSLSFTEEMKGFITFGATEPRVGELAEGRERMSFRLTITADDVAGFLAEPEHTARAEGWIDAAGCGGRRPVQRGWFNLFAPAGAEDRRLMKYRLYFTDAQGRPRTLAGEKNVLHGPPTRIWPDTSTLYVRVLEGHVDEDADAEAVVVAAGVLHIQLADFARQLTTFRTAGPGGPGSLIRFGRFFAGELWEVYGPDLT</sequence>
<proteinExistence type="inferred from homology"/>
<dbReference type="InterPro" id="IPR007867">
    <property type="entry name" value="GMC_OxRtase_C"/>
</dbReference>
<feature type="domain" description="Glucose-methanol-choline oxidoreductase C-terminal" evidence="19">
    <location>
        <begin position="482"/>
        <end position="540"/>
    </location>
</feature>
<dbReference type="Gene3D" id="3.30.410.10">
    <property type="entry name" value="Cholesterol Oxidase, domain 2"/>
    <property type="match status" value="1"/>
</dbReference>
<evidence type="ECO:0000256" key="4">
    <source>
        <dbReference type="ARBA" id="ARBA00022630"/>
    </source>
</evidence>
<evidence type="ECO:0000256" key="1">
    <source>
        <dbReference type="ARBA" id="ARBA00001974"/>
    </source>
</evidence>
<keyword evidence="4" id="KW-0285">Flavoprotein</keyword>
<dbReference type="EMBL" id="BAAATD010000007">
    <property type="protein sequence ID" value="GAA2611171.1"/>
    <property type="molecule type" value="Genomic_DNA"/>
</dbReference>
<dbReference type="InterPro" id="IPR052542">
    <property type="entry name" value="Cholesterol_Oxidase"/>
</dbReference>
<comment type="caution">
    <text evidence="20">The sequence shown here is derived from an EMBL/GenBank/DDBJ whole genome shotgun (WGS) entry which is preliminary data.</text>
</comment>
<name>A0ABP6CGN1_9ACTN</name>
<gene>
    <name evidence="20" type="ORF">GCM10010411_52020</name>
</gene>
<evidence type="ECO:0000256" key="9">
    <source>
        <dbReference type="ARBA" id="ARBA00023221"/>
    </source>
</evidence>
<evidence type="ECO:0000256" key="14">
    <source>
        <dbReference type="ARBA" id="ARBA00049744"/>
    </source>
</evidence>
<dbReference type="EC" id="5.3.3.1" evidence="11"/>
<dbReference type="InterPro" id="IPR003953">
    <property type="entry name" value="FAD-dep_OxRdtase_2_FAD-bd"/>
</dbReference>
<dbReference type="Gene3D" id="3.50.50.60">
    <property type="entry name" value="FAD/NAD(P)-binding domain"/>
    <property type="match status" value="3"/>
</dbReference>
<evidence type="ECO:0000259" key="17">
    <source>
        <dbReference type="Pfam" id="PF00732"/>
    </source>
</evidence>
<reference evidence="21" key="1">
    <citation type="journal article" date="2019" name="Int. J. Syst. Evol. Microbiol.">
        <title>The Global Catalogue of Microorganisms (GCM) 10K type strain sequencing project: providing services to taxonomists for standard genome sequencing and annotation.</title>
        <authorList>
            <consortium name="The Broad Institute Genomics Platform"/>
            <consortium name="The Broad Institute Genome Sequencing Center for Infectious Disease"/>
            <person name="Wu L."/>
            <person name="Ma J."/>
        </authorList>
    </citation>
    <scope>NUCLEOTIDE SEQUENCE [LARGE SCALE GENOMIC DNA]</scope>
    <source>
        <strain evidence="21">JCM 6833</strain>
    </source>
</reference>
<dbReference type="SUPFAM" id="SSF51905">
    <property type="entry name" value="FAD/NAD(P)-binding domain"/>
    <property type="match status" value="1"/>
</dbReference>
<comment type="similarity">
    <text evidence="2">Belongs to the GMC oxidoreductase family.</text>
</comment>
<feature type="domain" description="Glucose-methanol-choline oxidoreductase N-terminal" evidence="17">
    <location>
        <begin position="200"/>
        <end position="294"/>
    </location>
</feature>
<organism evidence="20 21">
    <name type="scientific">Actinomadura fulvescens</name>
    <dbReference type="NCBI Taxonomy" id="46160"/>
    <lineage>
        <taxon>Bacteria</taxon>
        <taxon>Bacillati</taxon>
        <taxon>Actinomycetota</taxon>
        <taxon>Actinomycetes</taxon>
        <taxon>Streptosporangiales</taxon>
        <taxon>Thermomonosporaceae</taxon>
        <taxon>Actinomadura</taxon>
    </lineage>
</organism>
<evidence type="ECO:0000313" key="21">
    <source>
        <dbReference type="Proteomes" id="UP001501509"/>
    </source>
</evidence>
<keyword evidence="3" id="KW-0153">Cholesterol metabolism</keyword>
<dbReference type="InterPro" id="IPR036188">
    <property type="entry name" value="FAD/NAD-bd_sf"/>
</dbReference>
<accession>A0ABP6CGN1</accession>
<evidence type="ECO:0000256" key="10">
    <source>
        <dbReference type="ARBA" id="ARBA00023235"/>
    </source>
</evidence>
<dbReference type="Pfam" id="PF00890">
    <property type="entry name" value="FAD_binding_2"/>
    <property type="match status" value="1"/>
</dbReference>
<dbReference type="InterPro" id="IPR000172">
    <property type="entry name" value="GMC_OxRdtase_N"/>
</dbReference>
<evidence type="ECO:0000256" key="13">
    <source>
        <dbReference type="ARBA" id="ARBA00049723"/>
    </source>
</evidence>
<keyword evidence="6" id="KW-0560">Oxidoreductase</keyword>
<keyword evidence="7" id="KW-0443">Lipid metabolism</keyword>
<evidence type="ECO:0000256" key="3">
    <source>
        <dbReference type="ARBA" id="ARBA00022548"/>
    </source>
</evidence>
<evidence type="ECO:0000256" key="11">
    <source>
        <dbReference type="ARBA" id="ARBA00038856"/>
    </source>
</evidence>
<keyword evidence="8" id="KW-1207">Sterol metabolism</keyword>
<evidence type="ECO:0000256" key="2">
    <source>
        <dbReference type="ARBA" id="ARBA00010790"/>
    </source>
</evidence>
<evidence type="ECO:0000256" key="15">
    <source>
        <dbReference type="ARBA" id="ARBA00049778"/>
    </source>
</evidence>
<dbReference type="PANTHER" id="PTHR47470">
    <property type="entry name" value="CHOLESTEROL OXIDASE"/>
    <property type="match status" value="1"/>
</dbReference>
<keyword evidence="9" id="KW-0753">Steroid metabolism</keyword>
<dbReference type="Pfam" id="PF00732">
    <property type="entry name" value="GMC_oxred_N"/>
    <property type="match status" value="1"/>
</dbReference>
<evidence type="ECO:0000256" key="8">
    <source>
        <dbReference type="ARBA" id="ARBA00023166"/>
    </source>
</evidence>
<evidence type="ECO:0000256" key="16">
    <source>
        <dbReference type="SAM" id="MobiDB-lite"/>
    </source>
</evidence>
<evidence type="ECO:0000256" key="7">
    <source>
        <dbReference type="ARBA" id="ARBA00023098"/>
    </source>
</evidence>
<evidence type="ECO:0000259" key="18">
    <source>
        <dbReference type="Pfam" id="PF00890"/>
    </source>
</evidence>
<keyword evidence="21" id="KW-1185">Reference proteome</keyword>
<keyword evidence="10" id="KW-0413">Isomerase</keyword>
<dbReference type="RefSeq" id="WP_344544936.1">
    <property type="nucleotide sequence ID" value="NZ_BAAATD010000007.1"/>
</dbReference>
<dbReference type="Proteomes" id="UP001501509">
    <property type="component" value="Unassembled WGS sequence"/>
</dbReference>